<feature type="transmembrane region" description="Helical" evidence="1">
    <location>
        <begin position="201"/>
        <end position="228"/>
    </location>
</feature>
<name>A0A089X7E2_STRGA</name>
<feature type="transmembrane region" description="Helical" evidence="1">
    <location>
        <begin position="297"/>
        <end position="314"/>
    </location>
</feature>
<evidence type="ECO:0000313" key="3">
    <source>
        <dbReference type="Proteomes" id="UP000029482"/>
    </source>
</evidence>
<dbReference type="Proteomes" id="UP000029482">
    <property type="component" value="Chromosome"/>
</dbReference>
<keyword evidence="3" id="KW-1185">Reference proteome</keyword>
<feature type="transmembrane region" description="Helical" evidence="1">
    <location>
        <begin position="85"/>
        <end position="104"/>
    </location>
</feature>
<dbReference type="STRING" id="1907.SGLAU_19375"/>
<dbReference type="OrthoDB" id="3854454at2"/>
<keyword evidence="1" id="KW-1133">Transmembrane helix</keyword>
<keyword evidence="1" id="KW-0812">Transmembrane</keyword>
<dbReference type="AlphaFoldDB" id="A0A089X7E2"/>
<dbReference type="eggNOG" id="ENOG5033JRT">
    <property type="taxonomic scope" value="Bacteria"/>
</dbReference>
<dbReference type="EMBL" id="CP009438">
    <property type="protein sequence ID" value="AIR99832.1"/>
    <property type="molecule type" value="Genomic_DNA"/>
</dbReference>
<evidence type="ECO:0000256" key="1">
    <source>
        <dbReference type="SAM" id="Phobius"/>
    </source>
</evidence>
<evidence type="ECO:0000313" key="2">
    <source>
        <dbReference type="EMBL" id="AIR99832.1"/>
    </source>
</evidence>
<organism evidence="2 3">
    <name type="scientific">Streptomyces glaucescens</name>
    <dbReference type="NCBI Taxonomy" id="1907"/>
    <lineage>
        <taxon>Bacteria</taxon>
        <taxon>Bacillati</taxon>
        <taxon>Actinomycetota</taxon>
        <taxon>Actinomycetes</taxon>
        <taxon>Kitasatosporales</taxon>
        <taxon>Streptomycetaceae</taxon>
        <taxon>Streptomyces</taxon>
    </lineage>
</organism>
<dbReference type="RefSeq" id="WP_052413823.1">
    <property type="nucleotide sequence ID" value="NZ_CP009438.1"/>
</dbReference>
<reference evidence="3" key="1">
    <citation type="journal article" date="2015" name="J. Biotechnol.">
        <title>Complete genome sequence of the actinobacterium Streptomyces glaucescens GLA.O (DSM 40922) consisting of a linear chromosome and one linear plasmid.</title>
        <authorList>
            <person name="Ortseifen V."/>
            <person name="Winkler A."/>
            <person name="Albersmeier A."/>
            <person name="Wendler S."/>
            <person name="Puhler A."/>
            <person name="Kalinowski J."/>
            <person name="Ruckert C."/>
        </authorList>
    </citation>
    <scope>NUCLEOTIDE SEQUENCE [LARGE SCALE GENOMIC DNA]</scope>
    <source>
        <strain evidence="3">DSM 40922 / GLA O</strain>
    </source>
</reference>
<accession>A0A089X7E2</accession>
<gene>
    <name evidence="2" type="ORF">SGLAU_19375</name>
</gene>
<protein>
    <submittedName>
        <fullName evidence="2">Uncharacterized protein</fullName>
    </submittedName>
</protein>
<keyword evidence="1" id="KW-0472">Membrane</keyword>
<dbReference type="KEGG" id="sgu:SGLAU_19375"/>
<feature type="transmembrane region" description="Helical" evidence="1">
    <location>
        <begin position="262"/>
        <end position="285"/>
    </location>
</feature>
<proteinExistence type="predicted"/>
<sequence length="321" mass="34684">MPHRDDPRIAGSRKEPSPERSLLGLVLTDPGHLPEILAGFAVRRTGPAVPEAVASLRRSRPGATEAELRAEVVARGRRAVVSEGALVGGPFLVLVPVAFCAALLRQARTVLELAALDGRDPTALSRAGELLVLQGAYPDVRQAEHALARTRPGTGAPGRPKRWAALWTVTLRMAHLLGILAPDDGSQDAGRRARRVAVQAWRWLVLGVVFLAGLVAPLVWLPYMAVVYRRADARLTDRVLAYYFTGAAPAPRRRARRLEPDVLAGALRAVLSLLVPLVVTAVTFLTGLRIAESRWPVLGIALATASAGVGALWYRRHHRRP</sequence>
<dbReference type="HOGENOM" id="CLU_865388_0_0_11"/>